<feature type="transmembrane region" description="Helical" evidence="8">
    <location>
        <begin position="348"/>
        <end position="368"/>
    </location>
</feature>
<evidence type="ECO:0000256" key="7">
    <source>
        <dbReference type="ARBA" id="ARBA00023136"/>
    </source>
</evidence>
<protein>
    <submittedName>
        <fullName evidence="9">Voltage-dependent anion channel</fullName>
    </submittedName>
</protein>
<feature type="transmembrane region" description="Helical" evidence="8">
    <location>
        <begin position="54"/>
        <end position="71"/>
    </location>
</feature>
<sequence length="413" mass="45105">MQGSRNRNQHSEAGNNTICAKKGGCGQASGHATTATRPPTSSFARALWNFSSQWFLIPQGTGILAVILHQLDYQFRGLPTISVIVWVYTIVLLVIGLFLYTLRILLYRRHVAHMLRTSIIETSCLASIPITLTTIIQMTALVLVRQWGAAWGIVAYVLWWINTAMAVVVVMGIPYVFVKIQSPGVKAVLPGVLLPLISALTSAAGGGVICRYGALGSRLQVPVIIVSFLEVGLGLTLAITLTDIFMTRLFDQSFPAVEEIYQDMILCGPFGQASFALQILGQAVLRGAFADYDRGTFLTAEAAKPIGFASELAGLLVWGYGTFWWCFAILSISHALISRVRHRQQISFTLAAWSLVFPWGVYTNAAVGLGKLMDSPAFKVWSTALLIILLVVWIVNHYFTVKGLVTGDLLGLR</sequence>
<keyword evidence="7 8" id="KW-0472">Membrane</keyword>
<comment type="subcellular location">
    <subcellularLocation>
        <location evidence="1">Cell membrane</location>
        <topology evidence="1">Multi-pass membrane protein</topology>
    </subcellularLocation>
</comment>
<feature type="transmembrane region" description="Helical" evidence="8">
    <location>
        <begin position="123"/>
        <end position="144"/>
    </location>
</feature>
<evidence type="ECO:0000256" key="6">
    <source>
        <dbReference type="ARBA" id="ARBA00022989"/>
    </source>
</evidence>
<keyword evidence="5 8" id="KW-0812">Transmembrane</keyword>
<evidence type="ECO:0000256" key="5">
    <source>
        <dbReference type="ARBA" id="ARBA00022692"/>
    </source>
</evidence>
<proteinExistence type="inferred from homology"/>
<dbReference type="CDD" id="cd09299">
    <property type="entry name" value="TDT"/>
    <property type="match status" value="1"/>
</dbReference>
<evidence type="ECO:0000256" key="1">
    <source>
        <dbReference type="ARBA" id="ARBA00004651"/>
    </source>
</evidence>
<reference evidence="9 10" key="1">
    <citation type="submission" date="2019-04" db="EMBL/GenBank/DDBJ databases">
        <authorList>
            <consortium name="DOE Joint Genome Institute"/>
            <person name="Mondo S."/>
            <person name="Kjaerbolling I."/>
            <person name="Vesth T."/>
            <person name="Frisvad J.C."/>
            <person name="Nybo J.L."/>
            <person name="Theobald S."/>
            <person name="Kildgaard S."/>
            <person name="Isbrandt T."/>
            <person name="Kuo A."/>
            <person name="Sato A."/>
            <person name="Lyhne E.K."/>
            <person name="Kogle M.E."/>
            <person name="Wiebenga A."/>
            <person name="Kun R.S."/>
            <person name="Lubbers R.J."/>
            <person name="Makela M.R."/>
            <person name="Barry K."/>
            <person name="Chovatia M."/>
            <person name="Clum A."/>
            <person name="Daum C."/>
            <person name="Haridas S."/>
            <person name="He G."/>
            <person name="LaButti K."/>
            <person name="Lipzen A."/>
            <person name="Riley R."/>
            <person name="Salamov A."/>
            <person name="Simmons B.A."/>
            <person name="Magnuson J.K."/>
            <person name="Henrissat B."/>
            <person name="Mortensen U.H."/>
            <person name="Larsen T.O."/>
            <person name="Devries R.P."/>
            <person name="Grigoriev I.V."/>
            <person name="Machida M."/>
            <person name="Baker S.E."/>
            <person name="Andersen M.R."/>
            <person name="Cantor M.N."/>
            <person name="Hua S.X."/>
        </authorList>
    </citation>
    <scope>NUCLEOTIDE SEQUENCE [LARGE SCALE GENOMIC DNA]</scope>
    <source>
        <strain evidence="9 10">CBS 117616</strain>
    </source>
</reference>
<feature type="transmembrane region" description="Helical" evidence="8">
    <location>
        <begin position="83"/>
        <end position="102"/>
    </location>
</feature>
<feature type="transmembrane region" description="Helical" evidence="8">
    <location>
        <begin position="221"/>
        <end position="245"/>
    </location>
</feature>
<evidence type="ECO:0000256" key="3">
    <source>
        <dbReference type="ARBA" id="ARBA00022448"/>
    </source>
</evidence>
<dbReference type="EMBL" id="ML735701">
    <property type="protein sequence ID" value="KAE8421421.1"/>
    <property type="molecule type" value="Genomic_DNA"/>
</dbReference>
<evidence type="ECO:0000313" key="9">
    <source>
        <dbReference type="EMBL" id="KAE8421421.1"/>
    </source>
</evidence>
<feature type="transmembrane region" description="Helical" evidence="8">
    <location>
        <begin position="315"/>
        <end position="336"/>
    </location>
</feature>
<feature type="transmembrane region" description="Helical" evidence="8">
    <location>
        <begin position="380"/>
        <end position="399"/>
    </location>
</feature>
<evidence type="ECO:0000256" key="8">
    <source>
        <dbReference type="SAM" id="Phobius"/>
    </source>
</evidence>
<dbReference type="PANTHER" id="PTHR31686:SF3">
    <property type="entry name" value="ACID TRANSPORT PROTEIN, PUTATIVE (AFU_ORTHOLOGUE AFUA_4G09410)-RELATED"/>
    <property type="match status" value="1"/>
</dbReference>
<keyword evidence="4" id="KW-1003">Cell membrane</keyword>
<keyword evidence="10" id="KW-1185">Reference proteome</keyword>
<keyword evidence="6 8" id="KW-1133">Transmembrane helix</keyword>
<dbReference type="InterPro" id="IPR051629">
    <property type="entry name" value="Sulfite_efflux_TDT"/>
</dbReference>
<dbReference type="InterPro" id="IPR004695">
    <property type="entry name" value="SLAC1/Mae1/Ssu1/TehA"/>
</dbReference>
<evidence type="ECO:0000256" key="2">
    <source>
        <dbReference type="ARBA" id="ARBA00008566"/>
    </source>
</evidence>
<dbReference type="InterPro" id="IPR038665">
    <property type="entry name" value="Voltage-dep_anion_channel_sf"/>
</dbReference>
<feature type="transmembrane region" description="Helical" evidence="8">
    <location>
        <begin position="188"/>
        <end position="209"/>
    </location>
</feature>
<keyword evidence="3" id="KW-0813">Transport</keyword>
<dbReference type="Gene3D" id="1.50.10.150">
    <property type="entry name" value="Voltage-dependent anion channel"/>
    <property type="match status" value="1"/>
</dbReference>
<dbReference type="PANTHER" id="PTHR31686">
    <property type="match status" value="1"/>
</dbReference>
<name>A0ABQ6WWG1_9EURO</name>
<gene>
    <name evidence="9" type="ORF">BDV36DRAFT_247877</name>
</gene>
<organism evidence="9 10">
    <name type="scientific">Aspergillus pseudocaelatus</name>
    <dbReference type="NCBI Taxonomy" id="1825620"/>
    <lineage>
        <taxon>Eukaryota</taxon>
        <taxon>Fungi</taxon>
        <taxon>Dikarya</taxon>
        <taxon>Ascomycota</taxon>
        <taxon>Pezizomycotina</taxon>
        <taxon>Eurotiomycetes</taxon>
        <taxon>Eurotiomycetidae</taxon>
        <taxon>Eurotiales</taxon>
        <taxon>Aspergillaceae</taxon>
        <taxon>Aspergillus</taxon>
        <taxon>Aspergillus subgen. Circumdati</taxon>
    </lineage>
</organism>
<evidence type="ECO:0000313" key="10">
    <source>
        <dbReference type="Proteomes" id="UP000325395"/>
    </source>
</evidence>
<dbReference type="Pfam" id="PF03595">
    <property type="entry name" value="SLAC1"/>
    <property type="match status" value="1"/>
</dbReference>
<accession>A0ABQ6WWG1</accession>
<comment type="similarity">
    <text evidence="2">Belongs to the tellurite-resistance/dicarboxylate transporter (TDT) family.</text>
</comment>
<feature type="transmembrane region" description="Helical" evidence="8">
    <location>
        <begin position="150"/>
        <end position="176"/>
    </location>
</feature>
<dbReference type="Proteomes" id="UP000325395">
    <property type="component" value="Unassembled WGS sequence"/>
</dbReference>
<evidence type="ECO:0000256" key="4">
    <source>
        <dbReference type="ARBA" id="ARBA00022475"/>
    </source>
</evidence>